<sequence>MALRSHLLAAGNFGPYSQGETTPAKELFTELAENSLAIVDRGFA</sequence>
<organism evidence="1 2">
    <name type="scientific">Vulgatibacter incomptus</name>
    <dbReference type="NCBI Taxonomy" id="1391653"/>
    <lineage>
        <taxon>Bacteria</taxon>
        <taxon>Pseudomonadati</taxon>
        <taxon>Myxococcota</taxon>
        <taxon>Myxococcia</taxon>
        <taxon>Myxococcales</taxon>
        <taxon>Cystobacterineae</taxon>
        <taxon>Vulgatibacteraceae</taxon>
        <taxon>Vulgatibacter</taxon>
    </lineage>
</organism>
<dbReference type="Proteomes" id="UP000055590">
    <property type="component" value="Chromosome"/>
</dbReference>
<reference evidence="1 2" key="1">
    <citation type="submission" date="2015-08" db="EMBL/GenBank/DDBJ databases">
        <authorList>
            <person name="Babu N.S."/>
            <person name="Beckwith C.J."/>
            <person name="Beseler K.G."/>
            <person name="Brison A."/>
            <person name="Carone J.V."/>
            <person name="Caskin T.P."/>
            <person name="Diamond M."/>
            <person name="Durham M.E."/>
            <person name="Foxe J.M."/>
            <person name="Go M."/>
            <person name="Henderson B.A."/>
            <person name="Jones I.B."/>
            <person name="McGettigan J.A."/>
            <person name="Micheletti S.J."/>
            <person name="Nasrallah M.E."/>
            <person name="Ortiz D."/>
            <person name="Piller C.R."/>
            <person name="Privatt S.R."/>
            <person name="Schneider S.L."/>
            <person name="Sharp S."/>
            <person name="Smith T.C."/>
            <person name="Stanton J.D."/>
            <person name="Ullery H.E."/>
            <person name="Wilson R.J."/>
            <person name="Serrano M.G."/>
            <person name="Buck G."/>
            <person name="Lee V."/>
            <person name="Wang Y."/>
            <person name="Carvalho R."/>
            <person name="Voegtly L."/>
            <person name="Shi R."/>
            <person name="Duckworth R."/>
            <person name="Johnson A."/>
            <person name="Loviza R."/>
            <person name="Walstead R."/>
            <person name="Shah Z."/>
            <person name="Kiflezghi M."/>
            <person name="Wade K."/>
            <person name="Ball S.L."/>
            <person name="Bradley K.W."/>
            <person name="Asai D.J."/>
            <person name="Bowman C.A."/>
            <person name="Russell D.A."/>
            <person name="Pope W.H."/>
            <person name="Jacobs-Sera D."/>
            <person name="Hendrix R.W."/>
            <person name="Hatfull G.F."/>
        </authorList>
    </citation>
    <scope>NUCLEOTIDE SEQUENCE [LARGE SCALE GENOMIC DNA]</scope>
    <source>
        <strain evidence="1 2">DSM 27710</strain>
    </source>
</reference>
<accession>A0A0K1PB81</accession>
<gene>
    <name evidence="1" type="ORF">AKJ08_1134</name>
</gene>
<dbReference type="KEGG" id="vin:AKJ08_1134"/>
<proteinExistence type="predicted"/>
<evidence type="ECO:0000313" key="1">
    <source>
        <dbReference type="EMBL" id="AKU90747.1"/>
    </source>
</evidence>
<name>A0A0K1PB81_9BACT</name>
<evidence type="ECO:0000313" key="2">
    <source>
        <dbReference type="Proteomes" id="UP000055590"/>
    </source>
</evidence>
<dbReference type="AlphaFoldDB" id="A0A0K1PB81"/>
<keyword evidence="2" id="KW-1185">Reference proteome</keyword>
<dbReference type="EMBL" id="CP012332">
    <property type="protein sequence ID" value="AKU90747.1"/>
    <property type="molecule type" value="Genomic_DNA"/>
</dbReference>
<protein>
    <submittedName>
        <fullName evidence="1">Uncharacterized protein</fullName>
    </submittedName>
</protein>